<keyword evidence="1" id="KW-0614">Plasmid</keyword>
<protein>
    <submittedName>
        <fullName evidence="1">DUF1010 superfamily protein</fullName>
    </submittedName>
</protein>
<organism evidence="1">
    <name type="scientific">Edwardsiella tarda</name>
    <dbReference type="NCBI Taxonomy" id="636"/>
    <lineage>
        <taxon>Bacteria</taxon>
        <taxon>Pseudomonadati</taxon>
        <taxon>Pseudomonadota</taxon>
        <taxon>Gammaproteobacteria</taxon>
        <taxon>Enterobacterales</taxon>
        <taxon>Hafniaceae</taxon>
        <taxon>Edwardsiella</taxon>
    </lineage>
</organism>
<geneLocation type="plasmid" evidence="1">
    <name>p9.2</name>
</geneLocation>
<proteinExistence type="predicted"/>
<dbReference type="EMBL" id="MG228256">
    <property type="protein sequence ID" value="AWH59675.1"/>
    <property type="molecule type" value="Genomic_DNA"/>
</dbReference>
<name>A0A2S1PMK9_EDWTA</name>
<sequence>MRVGLTEMLEPEAKTDNRNLATGANCEKARCHRGGTALRKK</sequence>
<reference evidence="1" key="1">
    <citation type="journal article" date="2017" name="J. Clin. Microbiol.">
        <title>Comparative phenotypic and genotypic analysis of Edwardsiella spp. isolates from different hosts and geographic origins, with an emphasis on isolates formerly classified as E. tarda and an evaluation of diagnostic methods.</title>
        <authorList>
            <person name="Reichley S.R."/>
            <person name="Ware C."/>
            <person name="Steadman J."/>
            <person name="Gaunt P.S."/>
            <person name="Garcia J.C."/>
            <person name="LaFrentz B.R."/>
            <person name="Thachil A."/>
            <person name="Waldbieser G.C."/>
            <person name="Stine C.B."/>
            <person name="Bujan N."/>
            <person name="Arias C.R."/>
            <person name="Loch T."/>
            <person name="Welch T.J."/>
            <person name="Cipriano R.C."/>
            <person name="Greenway T.E."/>
            <person name="Khoo L.H."/>
            <person name="Wise D.J."/>
            <person name="Lawrence M.L."/>
            <person name="Griffin M.J."/>
        </authorList>
    </citation>
    <scope>NUCLEOTIDE SEQUENCE</scope>
    <source>
        <strain evidence="1">9.2</strain>
        <plasmid evidence="1">p9.2</plasmid>
    </source>
</reference>
<accession>A0A2S1PMK9</accession>
<dbReference type="AlphaFoldDB" id="A0A2S1PMK9"/>
<evidence type="ECO:0000313" key="1">
    <source>
        <dbReference type="EMBL" id="AWH59675.1"/>
    </source>
</evidence>